<keyword evidence="5 7" id="KW-1133">Transmembrane helix</keyword>
<comment type="subcellular location">
    <subcellularLocation>
        <location evidence="1">Cell membrane</location>
        <topology evidence="1">Multi-pass membrane protein</topology>
    </subcellularLocation>
</comment>
<evidence type="ECO:0000313" key="9">
    <source>
        <dbReference type="EMBL" id="EPY37282.1"/>
    </source>
</evidence>
<keyword evidence="6 7" id="KW-0472">Membrane</keyword>
<accession>S9V2F3</accession>
<dbReference type="Proteomes" id="UP000015354">
    <property type="component" value="Unassembled WGS sequence"/>
</dbReference>
<dbReference type="EMBL" id="ATMH01006788">
    <property type="protein sequence ID" value="EPY25209.1"/>
    <property type="molecule type" value="Genomic_DNA"/>
</dbReference>
<organism evidence="9 10">
    <name type="scientific">Strigomonas culicis</name>
    <dbReference type="NCBI Taxonomy" id="28005"/>
    <lineage>
        <taxon>Eukaryota</taxon>
        <taxon>Discoba</taxon>
        <taxon>Euglenozoa</taxon>
        <taxon>Kinetoplastea</taxon>
        <taxon>Metakinetoplastina</taxon>
        <taxon>Trypanosomatida</taxon>
        <taxon>Trypanosomatidae</taxon>
        <taxon>Strigomonadinae</taxon>
        <taxon>Strigomonas</taxon>
    </lineage>
</organism>
<dbReference type="EMBL" id="ATMH01000015">
    <property type="protein sequence ID" value="EPY37282.1"/>
    <property type="molecule type" value="Genomic_DNA"/>
</dbReference>
<keyword evidence="10" id="KW-1185">Reference proteome</keyword>
<feature type="transmembrane region" description="Helical" evidence="7">
    <location>
        <begin position="107"/>
        <end position="124"/>
    </location>
</feature>
<sequence length="231" mass="26517">MGNDDAVAFGSADPGSNVWGEVIVCFITHIPFVWTSAVLFRRGFPFECVSALFTTIFSFMYHYCEIADTAIILRPLQWHRLDNITAISSFMNICYHLTLFEKAETRNYIYFLSFFVVMILQEGYPWDERYTAGPVLFAVPFPIISLLLYPQKRAFLNLRRVAIGVFVTLLSALFFIRGLDDKTDPLRIFHGMFHLLVGVGVYIMWSGIKYQRAQKTDDATRISSTSVIFRA</sequence>
<feature type="transmembrane region" description="Helical" evidence="7">
    <location>
        <begin position="185"/>
        <end position="205"/>
    </location>
</feature>
<evidence type="ECO:0000256" key="6">
    <source>
        <dbReference type="ARBA" id="ARBA00023136"/>
    </source>
</evidence>
<dbReference type="AlphaFoldDB" id="S9V2F3"/>
<evidence type="ECO:0000313" key="10">
    <source>
        <dbReference type="Proteomes" id="UP000015354"/>
    </source>
</evidence>
<proteinExistence type="inferred from homology"/>
<evidence type="ECO:0000256" key="1">
    <source>
        <dbReference type="ARBA" id="ARBA00004651"/>
    </source>
</evidence>
<dbReference type="PANTHER" id="PTHR36561:SF2">
    <property type="entry name" value="HAEMOLYSIN-III RELATED"/>
    <property type="match status" value="1"/>
</dbReference>
<dbReference type="PANTHER" id="PTHR36561">
    <property type="entry name" value="HAEMOLYSIN-III RELATED-RELATED"/>
    <property type="match status" value="1"/>
</dbReference>
<protein>
    <submittedName>
        <fullName evidence="9">Uncharacterized protein</fullName>
    </submittedName>
</protein>
<reference evidence="9 10" key="1">
    <citation type="journal article" date="2013" name="PLoS ONE">
        <title>Predicting the Proteins of Angomonas deanei, Strigomonas culicis and Their Respective Endosymbionts Reveals New Aspects of the Trypanosomatidae Family.</title>
        <authorList>
            <person name="Motta M.C."/>
            <person name="Martins A.C."/>
            <person name="de Souza S.S."/>
            <person name="Catta-Preta C.M."/>
            <person name="Silva R."/>
            <person name="Klein C.C."/>
            <person name="de Almeida L.G."/>
            <person name="de Lima Cunha O."/>
            <person name="Ciapina L.P."/>
            <person name="Brocchi M."/>
            <person name="Colabardini A.C."/>
            <person name="de Araujo Lima B."/>
            <person name="Machado C.R."/>
            <person name="de Almeida Soares C.M."/>
            <person name="Probst C.M."/>
            <person name="de Menezes C.B."/>
            <person name="Thompson C.E."/>
            <person name="Bartholomeu D.C."/>
            <person name="Gradia D.F."/>
            <person name="Pavoni D.P."/>
            <person name="Grisard E.C."/>
            <person name="Fantinatti-Garboggini F."/>
            <person name="Marchini F.K."/>
            <person name="Rodrigues-Luiz G.F."/>
            <person name="Wagner G."/>
            <person name="Goldman G.H."/>
            <person name="Fietto J.L."/>
            <person name="Elias M.C."/>
            <person name="Goldman M.H."/>
            <person name="Sagot M.F."/>
            <person name="Pereira M."/>
            <person name="Stoco P.H."/>
            <person name="de Mendonca-Neto R.P."/>
            <person name="Teixeira S.M."/>
            <person name="Maciel T.E."/>
            <person name="de Oliveira Mendes T.A."/>
            <person name="Urmenyi T.P."/>
            <person name="de Souza W."/>
            <person name="Schenkman S."/>
            <person name="de Vasconcelos A.T."/>
        </authorList>
    </citation>
    <scope>NUCLEOTIDE SEQUENCE [LARGE SCALE GENOMIC DNA]</scope>
</reference>
<evidence type="ECO:0000313" key="8">
    <source>
        <dbReference type="EMBL" id="EPY25209.1"/>
    </source>
</evidence>
<feature type="transmembrane region" description="Helical" evidence="7">
    <location>
        <begin position="18"/>
        <end position="37"/>
    </location>
</feature>
<evidence type="ECO:0000256" key="4">
    <source>
        <dbReference type="ARBA" id="ARBA00022692"/>
    </source>
</evidence>
<evidence type="ECO:0000256" key="3">
    <source>
        <dbReference type="ARBA" id="ARBA00022475"/>
    </source>
</evidence>
<evidence type="ECO:0000256" key="2">
    <source>
        <dbReference type="ARBA" id="ARBA00005542"/>
    </source>
</evidence>
<keyword evidence="4 7" id="KW-0812">Transmembrane</keyword>
<dbReference type="GO" id="GO:0005886">
    <property type="term" value="C:plasma membrane"/>
    <property type="evidence" value="ECO:0007669"/>
    <property type="project" value="UniProtKB-SubCell"/>
</dbReference>
<feature type="transmembrane region" description="Helical" evidence="7">
    <location>
        <begin position="130"/>
        <end position="149"/>
    </location>
</feature>
<keyword evidence="3" id="KW-1003">Cell membrane</keyword>
<feature type="transmembrane region" description="Helical" evidence="7">
    <location>
        <begin position="161"/>
        <end position="179"/>
    </location>
</feature>
<evidence type="ECO:0000256" key="5">
    <source>
        <dbReference type="ARBA" id="ARBA00022989"/>
    </source>
</evidence>
<comment type="caution">
    <text evidence="9">The sequence shown here is derived from an EMBL/GenBank/DDBJ whole genome shotgun (WGS) entry which is preliminary data.</text>
</comment>
<dbReference type="InterPro" id="IPR021910">
    <property type="entry name" value="NGX6/PGAP6/MYMK"/>
</dbReference>
<evidence type="ECO:0000256" key="7">
    <source>
        <dbReference type="SAM" id="Phobius"/>
    </source>
</evidence>
<gene>
    <name evidence="9" type="ORF">STCU_00015</name>
    <name evidence="8" type="ORF">STCU_06788</name>
</gene>
<dbReference type="OrthoDB" id="10266771at2759"/>
<comment type="similarity">
    <text evidence="2">Belongs to the TMEM8 family.</text>
</comment>
<dbReference type="Pfam" id="PF12036">
    <property type="entry name" value="DUF3522"/>
    <property type="match status" value="1"/>
</dbReference>
<reference evidence="9" key="2">
    <citation type="submission" date="2013-03" db="EMBL/GenBank/DDBJ databases">
        <authorList>
            <person name="Motta M.C.M."/>
            <person name="Martins A.C.A."/>
            <person name="Preta C.M.C.C."/>
            <person name="Silva R."/>
            <person name="de Souza S.S."/>
            <person name="Klein C.C."/>
            <person name="de Almeida L.G.P."/>
            <person name="Cunha O.L."/>
            <person name="Colabardini A.C."/>
            <person name="Lima B.A."/>
            <person name="Machado C.R."/>
            <person name="Soares C.M.A."/>
            <person name="de Menezes C.B.A."/>
            <person name="Bartolomeu D.C."/>
            <person name="Grisard E.C."/>
            <person name="Fantinatti-Garboggini F."/>
            <person name="Rodrigues-Luiz G.F."/>
            <person name="Wagner G."/>
            <person name="Goldman G.H."/>
            <person name="Fietto J.L.R."/>
            <person name="Ciapina L.P."/>
            <person name="Brocchi M."/>
            <person name="Elias M.C."/>
            <person name="Goldman M.H.S."/>
            <person name="Sagot M.-F."/>
            <person name="Pereira M."/>
            <person name="Stoco P.H."/>
            <person name="Teixeira S.M.R."/>
            <person name="de Mendonca-Neto R.P."/>
            <person name="Maciel T.E.F."/>
            <person name="Mendes T.A.O."/>
            <person name="Urmenyi T.P."/>
            <person name="Teixeira M.M.G."/>
            <person name="de Camargo E.F.P."/>
            <person name="de Sousa W."/>
            <person name="Schenkman S."/>
            <person name="de Vasconcelos A.T.R."/>
        </authorList>
    </citation>
    <scope>NUCLEOTIDE SEQUENCE</scope>
</reference>
<name>S9V2F3_9TRYP</name>